<protein>
    <submittedName>
        <fullName evidence="7">Apc family amino acid-polyamine-organocation transporter</fullName>
    </submittedName>
</protein>
<dbReference type="Gene3D" id="1.20.1740.10">
    <property type="entry name" value="Amino acid/polyamine transporter I"/>
    <property type="match status" value="1"/>
</dbReference>
<evidence type="ECO:0000313" key="8">
    <source>
        <dbReference type="Proteomes" id="UP000050816"/>
    </source>
</evidence>
<dbReference type="Pfam" id="PF13520">
    <property type="entry name" value="AA_permease_2"/>
    <property type="match status" value="1"/>
</dbReference>
<dbReference type="GO" id="GO:0016020">
    <property type="term" value="C:membrane"/>
    <property type="evidence" value="ECO:0007669"/>
    <property type="project" value="UniProtKB-SubCell"/>
</dbReference>
<dbReference type="PANTHER" id="PTHR43243">
    <property type="entry name" value="INNER MEMBRANE TRANSPORTER YGJI-RELATED"/>
    <property type="match status" value="1"/>
</dbReference>
<feature type="transmembrane region" description="Helical" evidence="6">
    <location>
        <begin position="405"/>
        <end position="424"/>
    </location>
</feature>
<dbReference type="AlphaFoldDB" id="A0A0R1UBZ1"/>
<proteinExistence type="predicted"/>
<comment type="subcellular location">
    <subcellularLocation>
        <location evidence="1">Membrane</location>
        <topology evidence="1">Multi-pass membrane protein</topology>
    </subcellularLocation>
</comment>
<feature type="transmembrane region" description="Helical" evidence="6">
    <location>
        <begin position="350"/>
        <end position="367"/>
    </location>
</feature>
<feature type="transmembrane region" description="Helical" evidence="6">
    <location>
        <begin position="149"/>
        <end position="168"/>
    </location>
</feature>
<sequence length="454" mass="48248">MNNKVDINQLLSSISGKPESERTLSLFDLAVLGIGAMIGTGILVLTGVVAATDAGPGVVVSFLIAALASGLIGMCYAELSTTIPNSGSAYVYAWVTMGQFVGFLAGWTLVGVYITTTATVANGWTGYFQSFLEELGVRLPHALLTNPASGGWVNLPALVMTLLITFILSRGTSESKLLNNALVVIKIAIILLFIIVSAKDVNPTHWHPFFPYGGSGVMSGAAAVFFTFLGFDALATSAEDAKQVQKNLPRAIIISLLVSTTLYVVVSLVMTGVVTYKDLNVSEAMATVLLLKGHTLTAQIVSAGAILGIMAVVYAFVYAGANVTMAMSRGGLLPSAWAKLDERHQSPNRALWINGILAAALAGFVNLRNLALIANVGSLTVFALISLVVILLRRQHPNLKRPFKVPFGHTLPILSILICVLLLGNISLDAWLTYGAWLVAGVIFYFAYSRQKLM</sequence>
<evidence type="ECO:0000256" key="4">
    <source>
        <dbReference type="ARBA" id="ARBA00022989"/>
    </source>
</evidence>
<dbReference type="PIRSF" id="PIRSF006060">
    <property type="entry name" value="AA_transporter"/>
    <property type="match status" value="1"/>
</dbReference>
<evidence type="ECO:0000256" key="6">
    <source>
        <dbReference type="SAM" id="Phobius"/>
    </source>
</evidence>
<evidence type="ECO:0000256" key="1">
    <source>
        <dbReference type="ARBA" id="ARBA00004141"/>
    </source>
</evidence>
<name>A0A0R1UBZ1_9LACO</name>
<feature type="transmembrane region" description="Helical" evidence="6">
    <location>
        <begin position="430"/>
        <end position="448"/>
    </location>
</feature>
<feature type="transmembrane region" description="Helical" evidence="6">
    <location>
        <begin position="296"/>
        <end position="319"/>
    </location>
</feature>
<feature type="transmembrane region" description="Helical" evidence="6">
    <location>
        <begin position="252"/>
        <end position="276"/>
    </location>
</feature>
<keyword evidence="2" id="KW-0813">Transport</keyword>
<evidence type="ECO:0000256" key="3">
    <source>
        <dbReference type="ARBA" id="ARBA00022692"/>
    </source>
</evidence>
<evidence type="ECO:0000256" key="2">
    <source>
        <dbReference type="ARBA" id="ARBA00022448"/>
    </source>
</evidence>
<keyword evidence="3 6" id="KW-0812">Transmembrane</keyword>
<gene>
    <name evidence="7" type="ORF">FC43_GL000277</name>
</gene>
<dbReference type="PATRIC" id="fig|1423760.3.peg.295"/>
<feature type="transmembrane region" description="Helical" evidence="6">
    <location>
        <begin position="209"/>
        <end position="231"/>
    </location>
</feature>
<feature type="transmembrane region" description="Helical" evidence="6">
    <location>
        <begin position="89"/>
        <end position="114"/>
    </location>
</feature>
<organism evidence="7 8">
    <name type="scientific">Limosilactobacillus ingluviei DSM 15946</name>
    <dbReference type="NCBI Taxonomy" id="1423760"/>
    <lineage>
        <taxon>Bacteria</taxon>
        <taxon>Bacillati</taxon>
        <taxon>Bacillota</taxon>
        <taxon>Bacilli</taxon>
        <taxon>Lactobacillales</taxon>
        <taxon>Lactobacillaceae</taxon>
        <taxon>Limosilactobacillus</taxon>
    </lineage>
</organism>
<accession>A0A0R1UBZ1</accession>
<keyword evidence="5 6" id="KW-0472">Membrane</keyword>
<keyword evidence="4 6" id="KW-1133">Transmembrane helix</keyword>
<dbReference type="RefSeq" id="WP_056955331.1">
    <property type="nucleotide sequence ID" value="NZ_AZFK01000077.1"/>
</dbReference>
<dbReference type="InterPro" id="IPR002293">
    <property type="entry name" value="AA/rel_permease1"/>
</dbReference>
<dbReference type="Proteomes" id="UP000050816">
    <property type="component" value="Unassembled WGS sequence"/>
</dbReference>
<feature type="transmembrane region" description="Helical" evidence="6">
    <location>
        <begin position="57"/>
        <end position="77"/>
    </location>
</feature>
<feature type="transmembrane region" description="Helical" evidence="6">
    <location>
        <begin position="177"/>
        <end position="197"/>
    </location>
</feature>
<dbReference type="PANTHER" id="PTHR43243:SF4">
    <property type="entry name" value="CATIONIC AMINO ACID TRANSPORTER 4"/>
    <property type="match status" value="1"/>
</dbReference>
<evidence type="ECO:0000313" key="7">
    <source>
        <dbReference type="EMBL" id="KRL88341.1"/>
    </source>
</evidence>
<comment type="caution">
    <text evidence="7">The sequence shown here is derived from an EMBL/GenBank/DDBJ whole genome shotgun (WGS) entry which is preliminary data.</text>
</comment>
<dbReference type="GO" id="GO:0015171">
    <property type="term" value="F:amino acid transmembrane transporter activity"/>
    <property type="evidence" value="ECO:0007669"/>
    <property type="project" value="TreeGrafter"/>
</dbReference>
<reference evidence="7 8" key="1">
    <citation type="journal article" date="2015" name="Genome Announc.">
        <title>Expanding the biotechnology potential of lactobacilli through comparative genomics of 213 strains and associated genera.</title>
        <authorList>
            <person name="Sun Z."/>
            <person name="Harris H.M."/>
            <person name="McCann A."/>
            <person name="Guo C."/>
            <person name="Argimon S."/>
            <person name="Zhang W."/>
            <person name="Yang X."/>
            <person name="Jeffery I.B."/>
            <person name="Cooney J.C."/>
            <person name="Kagawa T.F."/>
            <person name="Liu W."/>
            <person name="Song Y."/>
            <person name="Salvetti E."/>
            <person name="Wrobel A."/>
            <person name="Rasinkangas P."/>
            <person name="Parkhill J."/>
            <person name="Rea M.C."/>
            <person name="O'Sullivan O."/>
            <person name="Ritari J."/>
            <person name="Douillard F.P."/>
            <person name="Paul Ross R."/>
            <person name="Yang R."/>
            <person name="Briner A.E."/>
            <person name="Felis G.E."/>
            <person name="de Vos W.M."/>
            <person name="Barrangou R."/>
            <person name="Klaenhammer T.R."/>
            <person name="Caufield P.W."/>
            <person name="Cui Y."/>
            <person name="Zhang H."/>
            <person name="O'Toole P.W."/>
        </authorList>
    </citation>
    <scope>NUCLEOTIDE SEQUENCE [LARGE SCALE GENOMIC DNA]</scope>
    <source>
        <strain evidence="7 8">DSM 15946</strain>
    </source>
</reference>
<dbReference type="EMBL" id="AZFK01000077">
    <property type="protein sequence ID" value="KRL88341.1"/>
    <property type="molecule type" value="Genomic_DNA"/>
</dbReference>
<feature type="transmembrane region" description="Helical" evidence="6">
    <location>
        <begin position="26"/>
        <end position="51"/>
    </location>
</feature>
<evidence type="ECO:0000256" key="5">
    <source>
        <dbReference type="ARBA" id="ARBA00023136"/>
    </source>
</evidence>
<feature type="transmembrane region" description="Helical" evidence="6">
    <location>
        <begin position="373"/>
        <end position="393"/>
    </location>
</feature>